<accession>A0ABV9CTI7</accession>
<dbReference type="SMART" id="SM00422">
    <property type="entry name" value="HTH_MERR"/>
    <property type="match status" value="1"/>
</dbReference>
<dbReference type="PANTHER" id="PTHR30204:SF93">
    <property type="entry name" value="HTH MERR-TYPE DOMAIN-CONTAINING PROTEIN"/>
    <property type="match status" value="1"/>
</dbReference>
<dbReference type="CDD" id="cd00592">
    <property type="entry name" value="HTH_MerR-like"/>
    <property type="match status" value="1"/>
</dbReference>
<organism evidence="3 4">
    <name type="scientific">Sphaerisporangium dianthi</name>
    <dbReference type="NCBI Taxonomy" id="1436120"/>
    <lineage>
        <taxon>Bacteria</taxon>
        <taxon>Bacillati</taxon>
        <taxon>Actinomycetota</taxon>
        <taxon>Actinomycetes</taxon>
        <taxon>Streptosporangiales</taxon>
        <taxon>Streptosporangiaceae</taxon>
        <taxon>Sphaerisporangium</taxon>
    </lineage>
</organism>
<evidence type="ECO:0000259" key="2">
    <source>
        <dbReference type="PROSITE" id="PS50937"/>
    </source>
</evidence>
<evidence type="ECO:0000256" key="1">
    <source>
        <dbReference type="ARBA" id="ARBA00023125"/>
    </source>
</evidence>
<dbReference type="InterPro" id="IPR009061">
    <property type="entry name" value="DNA-bd_dom_put_sf"/>
</dbReference>
<keyword evidence="1" id="KW-0238">DNA-binding</keyword>
<feature type="domain" description="HTH merR-type" evidence="2">
    <location>
        <begin position="5"/>
        <end position="72"/>
    </location>
</feature>
<dbReference type="PANTHER" id="PTHR30204">
    <property type="entry name" value="REDOX-CYCLING DRUG-SENSING TRANSCRIPTIONAL ACTIVATOR SOXR"/>
    <property type="match status" value="1"/>
</dbReference>
<dbReference type="InterPro" id="IPR000551">
    <property type="entry name" value="MerR-type_HTH_dom"/>
</dbReference>
<dbReference type="Pfam" id="PF00376">
    <property type="entry name" value="MerR"/>
    <property type="match status" value="1"/>
</dbReference>
<evidence type="ECO:0000313" key="3">
    <source>
        <dbReference type="EMBL" id="MFC4536556.1"/>
    </source>
</evidence>
<dbReference type="Proteomes" id="UP001596004">
    <property type="component" value="Unassembled WGS sequence"/>
</dbReference>
<proteinExistence type="predicted"/>
<gene>
    <name evidence="3" type="ORF">ACFO60_37790</name>
</gene>
<name>A0ABV9CTI7_9ACTN</name>
<dbReference type="Gene3D" id="1.10.1660.10">
    <property type="match status" value="1"/>
</dbReference>
<reference evidence="4" key="1">
    <citation type="journal article" date="2019" name="Int. J. Syst. Evol. Microbiol.">
        <title>The Global Catalogue of Microorganisms (GCM) 10K type strain sequencing project: providing services to taxonomists for standard genome sequencing and annotation.</title>
        <authorList>
            <consortium name="The Broad Institute Genomics Platform"/>
            <consortium name="The Broad Institute Genome Sequencing Center for Infectious Disease"/>
            <person name="Wu L."/>
            <person name="Ma J."/>
        </authorList>
    </citation>
    <scope>NUCLEOTIDE SEQUENCE [LARGE SCALE GENOMIC DNA]</scope>
    <source>
        <strain evidence="4">CGMCC 4.7132</strain>
    </source>
</reference>
<protein>
    <submittedName>
        <fullName evidence="3">MerR family transcriptional regulator</fullName>
    </submittedName>
</protein>
<sequence length="260" mass="28004">MNGVTIGQAAAFVGVTVKTVRHYHKLGLLQEPERDGSGYRRYGSAELLRLVQARTLATAGVPLAEIGPMLDADPALFAAALADVERQLTGQIEELIARRDTLHRLADGDRALLPDRAVALLERLSGLGFAAEEVAAAREGWVLARALVPEGFDDYLTHVEHALEDTRFVALIKRATEAAAWEPDDPRIAELATAMADHFLANPAHLKIVTGLQARTEATTRYKLIALHGEEQGSATAQGVALVETKLRAAGIHIPRPGTH</sequence>
<dbReference type="PROSITE" id="PS50937">
    <property type="entry name" value="HTH_MERR_2"/>
    <property type="match status" value="1"/>
</dbReference>
<dbReference type="SUPFAM" id="SSF46955">
    <property type="entry name" value="Putative DNA-binding domain"/>
    <property type="match status" value="1"/>
</dbReference>
<dbReference type="RefSeq" id="WP_380851226.1">
    <property type="nucleotide sequence ID" value="NZ_JBHSFP010000049.1"/>
</dbReference>
<keyword evidence="4" id="KW-1185">Reference proteome</keyword>
<comment type="caution">
    <text evidence="3">The sequence shown here is derived from an EMBL/GenBank/DDBJ whole genome shotgun (WGS) entry which is preliminary data.</text>
</comment>
<dbReference type="EMBL" id="JBHSFP010000049">
    <property type="protein sequence ID" value="MFC4536556.1"/>
    <property type="molecule type" value="Genomic_DNA"/>
</dbReference>
<dbReference type="PRINTS" id="PR00040">
    <property type="entry name" value="HTHMERR"/>
</dbReference>
<dbReference type="InterPro" id="IPR047057">
    <property type="entry name" value="MerR_fam"/>
</dbReference>
<evidence type="ECO:0000313" key="4">
    <source>
        <dbReference type="Proteomes" id="UP001596004"/>
    </source>
</evidence>